<proteinExistence type="predicted"/>
<name>A0AC58TPI5_TOBAC</name>
<evidence type="ECO:0000313" key="1">
    <source>
        <dbReference type="Proteomes" id="UP000790787"/>
    </source>
</evidence>
<sequence length="170" mass="19467">MRNIKEARFLKPIRANPSQRDTNLWCEYHGTHGHIIRYCRHLHEEVAMLLMNGHLKEFLSDQAKNNYGRSQDNAEPSKIRENPHHLTIKMIFGGNEINGVTFSAAKKTKVLVTQSKRLWEIAEDGITFMEDDANGLLLPHKNTLVISLNVLDFEIKRVLVDLGSLANIIQ</sequence>
<dbReference type="RefSeq" id="XP_075099124.1">
    <property type="nucleotide sequence ID" value="XM_075243023.1"/>
</dbReference>
<reference evidence="1" key="1">
    <citation type="journal article" date="2014" name="Nat. Commun.">
        <title>The tobacco genome sequence and its comparison with those of tomato and potato.</title>
        <authorList>
            <person name="Sierro N."/>
            <person name="Battey J.N."/>
            <person name="Ouadi S."/>
            <person name="Bakaher N."/>
            <person name="Bovet L."/>
            <person name="Willig A."/>
            <person name="Goepfert S."/>
            <person name="Peitsch M.C."/>
            <person name="Ivanov N.V."/>
        </authorList>
    </citation>
    <scope>NUCLEOTIDE SEQUENCE [LARGE SCALE GENOMIC DNA]</scope>
</reference>
<reference evidence="2" key="2">
    <citation type="submission" date="2025-08" db="UniProtKB">
        <authorList>
            <consortium name="RefSeq"/>
        </authorList>
    </citation>
    <scope>IDENTIFICATION</scope>
    <source>
        <tissue evidence="2">Leaf</tissue>
    </source>
</reference>
<accession>A0AC58TPI5</accession>
<organism evidence="1 2">
    <name type="scientific">Nicotiana tabacum</name>
    <name type="common">Common tobacco</name>
    <dbReference type="NCBI Taxonomy" id="4097"/>
    <lineage>
        <taxon>Eukaryota</taxon>
        <taxon>Viridiplantae</taxon>
        <taxon>Streptophyta</taxon>
        <taxon>Embryophyta</taxon>
        <taxon>Tracheophyta</taxon>
        <taxon>Spermatophyta</taxon>
        <taxon>Magnoliopsida</taxon>
        <taxon>eudicotyledons</taxon>
        <taxon>Gunneridae</taxon>
        <taxon>Pentapetalae</taxon>
        <taxon>asterids</taxon>
        <taxon>lamiids</taxon>
        <taxon>Solanales</taxon>
        <taxon>Solanaceae</taxon>
        <taxon>Nicotianoideae</taxon>
        <taxon>Nicotianeae</taxon>
        <taxon>Nicotiana</taxon>
    </lineage>
</organism>
<keyword evidence="1" id="KW-1185">Reference proteome</keyword>
<dbReference type="Proteomes" id="UP000790787">
    <property type="component" value="Chromosome 3"/>
</dbReference>
<gene>
    <name evidence="2" type="primary">LOC142175998</name>
</gene>
<evidence type="ECO:0000313" key="2">
    <source>
        <dbReference type="RefSeq" id="XP_075099124.1"/>
    </source>
</evidence>
<protein>
    <submittedName>
        <fullName evidence="2">Uncharacterized protein LOC142175998</fullName>
    </submittedName>
</protein>